<sequence>MLQVEPIVESHLLRAFQSLPLPGHHGGVLRGSVSVDHRLWVAAGVCAENRPVMCVDRLSWQRLDMSDCRLSGVPFSLGLWTGNSVGFGYRFFGLHFGLYFGPVRMDLDCILDLFVCGGK</sequence>
<comment type="caution">
    <text evidence="1">The sequence shown here is derived from an EMBL/GenBank/DDBJ whole genome shotgun (WGS) entry which is preliminary data.</text>
</comment>
<name>A0AAV0DM36_9ASTE</name>
<dbReference type="EMBL" id="CAMAPF010000121">
    <property type="protein sequence ID" value="CAH9103446.1"/>
    <property type="molecule type" value="Genomic_DNA"/>
</dbReference>
<proteinExistence type="predicted"/>
<dbReference type="Proteomes" id="UP001152523">
    <property type="component" value="Unassembled WGS sequence"/>
</dbReference>
<reference evidence="1" key="1">
    <citation type="submission" date="2022-07" db="EMBL/GenBank/DDBJ databases">
        <authorList>
            <person name="Macas J."/>
            <person name="Novak P."/>
            <person name="Neumann P."/>
        </authorList>
    </citation>
    <scope>NUCLEOTIDE SEQUENCE</scope>
</reference>
<evidence type="ECO:0000313" key="2">
    <source>
        <dbReference type="Proteomes" id="UP001152523"/>
    </source>
</evidence>
<accession>A0AAV0DM36</accession>
<gene>
    <name evidence="1" type="ORF">CEPIT_LOCUS16436</name>
</gene>
<protein>
    <submittedName>
        <fullName evidence="1">Uncharacterized protein</fullName>
    </submittedName>
</protein>
<evidence type="ECO:0000313" key="1">
    <source>
        <dbReference type="EMBL" id="CAH9103446.1"/>
    </source>
</evidence>
<keyword evidence="2" id="KW-1185">Reference proteome</keyword>
<dbReference type="AlphaFoldDB" id="A0AAV0DM36"/>
<organism evidence="1 2">
    <name type="scientific">Cuscuta epithymum</name>
    <dbReference type="NCBI Taxonomy" id="186058"/>
    <lineage>
        <taxon>Eukaryota</taxon>
        <taxon>Viridiplantae</taxon>
        <taxon>Streptophyta</taxon>
        <taxon>Embryophyta</taxon>
        <taxon>Tracheophyta</taxon>
        <taxon>Spermatophyta</taxon>
        <taxon>Magnoliopsida</taxon>
        <taxon>eudicotyledons</taxon>
        <taxon>Gunneridae</taxon>
        <taxon>Pentapetalae</taxon>
        <taxon>asterids</taxon>
        <taxon>lamiids</taxon>
        <taxon>Solanales</taxon>
        <taxon>Convolvulaceae</taxon>
        <taxon>Cuscuteae</taxon>
        <taxon>Cuscuta</taxon>
        <taxon>Cuscuta subgen. Cuscuta</taxon>
    </lineage>
</organism>